<dbReference type="InterPro" id="IPR006634">
    <property type="entry name" value="TLC-dom"/>
</dbReference>
<feature type="transmembrane region" description="Helical" evidence="7">
    <location>
        <begin position="72"/>
        <end position="89"/>
    </location>
</feature>
<keyword evidence="10" id="KW-1185">Reference proteome</keyword>
<evidence type="ECO:0000259" key="8">
    <source>
        <dbReference type="PROSITE" id="PS50922"/>
    </source>
</evidence>
<feature type="transmembrane region" description="Helical" evidence="7">
    <location>
        <begin position="233"/>
        <end position="252"/>
    </location>
</feature>
<evidence type="ECO:0000256" key="2">
    <source>
        <dbReference type="ARBA" id="ARBA00022692"/>
    </source>
</evidence>
<accession>A0A448ZKQ1</accession>
<evidence type="ECO:0000313" key="9">
    <source>
        <dbReference type="EMBL" id="VEU42616.1"/>
    </source>
</evidence>
<evidence type="ECO:0000313" key="10">
    <source>
        <dbReference type="Proteomes" id="UP000291116"/>
    </source>
</evidence>
<protein>
    <recommendedName>
        <fullName evidence="8">TLC domain-containing protein</fullName>
    </recommendedName>
</protein>
<gene>
    <name evidence="9" type="ORF">PSNMU_V1.4_AUG-EV-PASAV3_0095970</name>
</gene>
<dbReference type="PROSITE" id="PS50922">
    <property type="entry name" value="TLC"/>
    <property type="match status" value="1"/>
</dbReference>
<feature type="domain" description="TLC" evidence="8">
    <location>
        <begin position="62"/>
        <end position="267"/>
    </location>
</feature>
<dbReference type="OrthoDB" id="39339at2759"/>
<name>A0A448ZKQ1_9STRA</name>
<dbReference type="Proteomes" id="UP000291116">
    <property type="component" value="Unassembled WGS sequence"/>
</dbReference>
<evidence type="ECO:0000256" key="1">
    <source>
        <dbReference type="ARBA" id="ARBA00004141"/>
    </source>
</evidence>
<feature type="region of interest" description="Disordered" evidence="6">
    <location>
        <begin position="1"/>
        <end position="31"/>
    </location>
</feature>
<dbReference type="AlphaFoldDB" id="A0A448ZKQ1"/>
<organism evidence="9 10">
    <name type="scientific">Pseudo-nitzschia multistriata</name>
    <dbReference type="NCBI Taxonomy" id="183589"/>
    <lineage>
        <taxon>Eukaryota</taxon>
        <taxon>Sar</taxon>
        <taxon>Stramenopiles</taxon>
        <taxon>Ochrophyta</taxon>
        <taxon>Bacillariophyta</taxon>
        <taxon>Bacillariophyceae</taxon>
        <taxon>Bacillariophycidae</taxon>
        <taxon>Bacillariales</taxon>
        <taxon>Bacillariaceae</taxon>
        <taxon>Pseudo-nitzschia</taxon>
    </lineage>
</organism>
<feature type="transmembrane region" description="Helical" evidence="7">
    <location>
        <begin position="101"/>
        <end position="121"/>
    </location>
</feature>
<dbReference type="GO" id="GO:0016020">
    <property type="term" value="C:membrane"/>
    <property type="evidence" value="ECO:0007669"/>
    <property type="project" value="UniProtKB-SubCell"/>
</dbReference>
<keyword evidence="4 5" id="KW-0472">Membrane</keyword>
<feature type="transmembrane region" description="Helical" evidence="7">
    <location>
        <begin position="191"/>
        <end position="213"/>
    </location>
</feature>
<reference evidence="9 10" key="1">
    <citation type="submission" date="2019-01" db="EMBL/GenBank/DDBJ databases">
        <authorList>
            <person name="Ferrante I. M."/>
        </authorList>
    </citation>
    <scope>NUCLEOTIDE SEQUENCE [LARGE SCALE GENOMIC DNA]</scope>
    <source>
        <strain evidence="9 10">B856</strain>
    </source>
</reference>
<feature type="transmembrane region" description="Helical" evidence="7">
    <location>
        <begin position="152"/>
        <end position="171"/>
    </location>
</feature>
<comment type="subcellular location">
    <subcellularLocation>
        <location evidence="1">Membrane</location>
        <topology evidence="1">Multi-pass membrane protein</topology>
    </subcellularLocation>
</comment>
<keyword evidence="2 5" id="KW-0812">Transmembrane</keyword>
<evidence type="ECO:0000256" key="3">
    <source>
        <dbReference type="ARBA" id="ARBA00022989"/>
    </source>
</evidence>
<evidence type="ECO:0000256" key="6">
    <source>
        <dbReference type="SAM" id="MobiDB-lite"/>
    </source>
</evidence>
<evidence type="ECO:0000256" key="5">
    <source>
        <dbReference type="PROSITE-ProRule" id="PRU00205"/>
    </source>
</evidence>
<dbReference type="Pfam" id="PF03798">
    <property type="entry name" value="TRAM_LAG1_CLN8"/>
    <property type="match status" value="1"/>
</dbReference>
<dbReference type="EMBL" id="CAACVS010000459">
    <property type="protein sequence ID" value="VEU42616.1"/>
    <property type="molecule type" value="Genomic_DNA"/>
</dbReference>
<sequence length="280" mass="32314">MAPRQRNISPPSPATSEDEDSSSFDDGLKAPLIQGEHPAPAMTANKVDATTRAPPKSLRITEADIARDNHDWFNVVALPVVVIACALNYEYPSFHYSGKYFWSMWAATTMYFFLDFSWVTIVPTCVKSPVVIQKHHVVAMIYLLGPIYYPQYRWLMGAILSVEVNTWFLILRRLVYRNNYCPSGYAKVSPIITTAVSTFFYFTWITIRCYLYPHVLVLFFSMWKDEIEKTGKYFYWELLFIPVHAVLCVLNLKWTYDLFRPIVKRWMGTGPKTVAVSNGL</sequence>
<evidence type="ECO:0000256" key="7">
    <source>
        <dbReference type="SAM" id="Phobius"/>
    </source>
</evidence>
<keyword evidence="3 7" id="KW-1133">Transmembrane helix</keyword>
<evidence type="ECO:0000256" key="4">
    <source>
        <dbReference type="ARBA" id="ARBA00023136"/>
    </source>
</evidence>
<proteinExistence type="predicted"/>